<feature type="binding site" evidence="6">
    <location>
        <position position="892"/>
    </location>
    <ligand>
        <name>ATP</name>
        <dbReference type="ChEBI" id="CHEBI:30616"/>
    </ligand>
</feature>
<dbReference type="Pfam" id="PF00514">
    <property type="entry name" value="Arm"/>
    <property type="match status" value="1"/>
</dbReference>
<reference evidence="9 10" key="1">
    <citation type="submission" date="2023-05" db="EMBL/GenBank/DDBJ databases">
        <title>A 100% complete, gapless, phased diploid assembly of the Scenedesmus obliquus UTEX 3031 genome.</title>
        <authorList>
            <person name="Biondi T.C."/>
            <person name="Hanschen E.R."/>
            <person name="Kwon T."/>
            <person name="Eng W."/>
            <person name="Kruse C.P.S."/>
            <person name="Koehler S.I."/>
            <person name="Kunde Y."/>
            <person name="Gleasner C.D."/>
            <person name="You Mak K.T."/>
            <person name="Polle J."/>
            <person name="Hovde B.T."/>
            <person name="Starkenburg S.R."/>
        </authorList>
    </citation>
    <scope>NUCLEOTIDE SEQUENCE [LARGE SCALE GENOMIC DNA]</scope>
    <source>
        <strain evidence="9 10">DOE0152z</strain>
    </source>
</reference>
<evidence type="ECO:0000256" key="2">
    <source>
        <dbReference type="ARBA" id="ARBA00022679"/>
    </source>
</evidence>
<keyword evidence="1" id="KW-0723">Serine/threonine-protein kinase</keyword>
<proteinExistence type="predicted"/>
<evidence type="ECO:0000256" key="5">
    <source>
        <dbReference type="ARBA" id="ARBA00022840"/>
    </source>
</evidence>
<sequence length="1127" mass="117366">MKLKLTDKIKKFFGQQHGHDGDVGASFELGEVDGLECSGNPARPQLLRSDGTSMSMLSDLRPSGGVMAAGSASGQCFAAAAAAPGSGDQHEQKAHMPSTLSQKADLSSNPRTTGQDDAYSLQNEVYFPQLLLTLQTGSPEQRDVAAEALFNYTAESDCARQRATQAGVVCHLIDLLQHGTDHGKMYAAYTLSSLTSIEEALEQMCSMGAIPALISILCTCPLLVCKKGAMRALGRLARNDQAAADIVAAGGLQPIISLLTRPDSSLVRRCLIALYFIGADKDGLQQAIGAAGALPHLLALACSDSPDVQAEATDVLKVLCRNGACGRTLADMGGIDVLAGLVHAGLTSRTKASATRALQRLHDIPDLKELLANSSARDMVNDSTSSGSLINTSFGTAGGTAAPAAGAGSIPGSGSGAAGLGSGLIPASRSSCIAAVAGARDGAGAGSEVDDFKQLAEVLACSSNKWLREKAAAAVEQLAADDVQACRELADLGVLGSLLDMLAPVNSSVTRRAGARALGRLGDDAMLLRRMGETGFITKLLQAAPELAGSAQRSVMKLLHALAHDDDTVTAFPRQQCAAYLMQVVEGAAVDTAGSAAATEAAGTAAGYSTQSGGAGQAGRGSISAGSSRSELLGADGSAALDVVGAVKALDVLAAVSRIDPQLLAGVKEYPGGFRLLVSKLQHANRLLTPPILKLLACLAKSHEHQEDLLKGGVVPVLLGLYRSDDANVAMQAARVMELLSEPAAQILERSMSKGDMGLAAAAAAPQQQQQLAAAASGSPAAAAAAVSEAARMASPLRAAVAAGAEAAAAEKHAAAAAAAAGRAPDKGNAAGLPDADDLLSSTYDNLHGLLMKKSDIEICRTAEGRKCRLGEGGFGVVYKAVMNGVDEVAVKLVKADSPSRKELELFLKEVQTLAKLHHRNIVQFYGACLETGSMFFVTELMKGGDLYTALRHHAETMRWDRLGRKVALDVALGLNYLHAQRPPMMHRDLKSPNVLLSEEGVAKIADVGMVRSQVKDLVTAQPVMTPLWAAPEVVRHERASIKADIWSYGILIWELISGEDITEYQPLSISRQVGPSPNAKAMTLPAKCPPVARKLFIACTQMDPEKRPVAQTLVEWLRADMQANRF</sequence>
<dbReference type="SUPFAM" id="SSF48371">
    <property type="entry name" value="ARM repeat"/>
    <property type="match status" value="2"/>
</dbReference>
<evidence type="ECO:0000313" key="9">
    <source>
        <dbReference type="EMBL" id="WIA20748.1"/>
    </source>
</evidence>
<dbReference type="InterPro" id="IPR008271">
    <property type="entry name" value="Ser/Thr_kinase_AS"/>
</dbReference>
<dbReference type="InterPro" id="IPR001245">
    <property type="entry name" value="Ser-Thr/Tyr_kinase_cat_dom"/>
</dbReference>
<feature type="region of interest" description="Disordered" evidence="7">
    <location>
        <begin position="83"/>
        <end position="115"/>
    </location>
</feature>
<dbReference type="SMART" id="SM00185">
    <property type="entry name" value="ARM"/>
    <property type="match status" value="7"/>
</dbReference>
<dbReference type="Pfam" id="PF07714">
    <property type="entry name" value="PK_Tyr_Ser-Thr"/>
    <property type="match status" value="1"/>
</dbReference>
<accession>A0ABY8UMB9</accession>
<dbReference type="SUPFAM" id="SSF56112">
    <property type="entry name" value="Protein kinase-like (PK-like)"/>
    <property type="match status" value="1"/>
</dbReference>
<dbReference type="Proteomes" id="UP001244341">
    <property type="component" value="Chromosome 12b"/>
</dbReference>
<dbReference type="EMBL" id="CP126219">
    <property type="protein sequence ID" value="WIA20748.1"/>
    <property type="molecule type" value="Genomic_DNA"/>
</dbReference>
<gene>
    <name evidence="9" type="ORF">OEZ85_005116</name>
</gene>
<evidence type="ECO:0000313" key="10">
    <source>
        <dbReference type="Proteomes" id="UP001244341"/>
    </source>
</evidence>
<protein>
    <recommendedName>
        <fullName evidence="8">Protein kinase domain-containing protein</fullName>
    </recommendedName>
</protein>
<dbReference type="CDD" id="cd13999">
    <property type="entry name" value="STKc_MAP3K-like"/>
    <property type="match status" value="1"/>
</dbReference>
<dbReference type="PROSITE" id="PS00108">
    <property type="entry name" value="PROTEIN_KINASE_ST"/>
    <property type="match status" value="1"/>
</dbReference>
<dbReference type="PANTHER" id="PTHR44329">
    <property type="entry name" value="SERINE/THREONINE-PROTEIN KINASE TNNI3K-RELATED"/>
    <property type="match status" value="1"/>
</dbReference>
<dbReference type="InterPro" id="IPR017441">
    <property type="entry name" value="Protein_kinase_ATP_BS"/>
</dbReference>
<dbReference type="PRINTS" id="PR00109">
    <property type="entry name" value="TYRKINASE"/>
</dbReference>
<dbReference type="PROSITE" id="PS50011">
    <property type="entry name" value="PROTEIN_KINASE_DOM"/>
    <property type="match status" value="1"/>
</dbReference>
<keyword evidence="10" id="KW-1185">Reference proteome</keyword>
<name>A0ABY8UMB9_TETOB</name>
<feature type="domain" description="Protein kinase" evidence="8">
    <location>
        <begin position="864"/>
        <end position="1127"/>
    </location>
</feature>
<keyword evidence="2" id="KW-0808">Transferase</keyword>
<keyword evidence="4" id="KW-0418">Kinase</keyword>
<organism evidence="9 10">
    <name type="scientific">Tetradesmus obliquus</name>
    <name type="common">Green alga</name>
    <name type="synonym">Acutodesmus obliquus</name>
    <dbReference type="NCBI Taxonomy" id="3088"/>
    <lineage>
        <taxon>Eukaryota</taxon>
        <taxon>Viridiplantae</taxon>
        <taxon>Chlorophyta</taxon>
        <taxon>core chlorophytes</taxon>
        <taxon>Chlorophyceae</taxon>
        <taxon>CS clade</taxon>
        <taxon>Sphaeropleales</taxon>
        <taxon>Scenedesmaceae</taxon>
        <taxon>Tetradesmus</taxon>
    </lineage>
</organism>
<dbReference type="PROSITE" id="PS00107">
    <property type="entry name" value="PROTEIN_KINASE_ATP"/>
    <property type="match status" value="1"/>
</dbReference>
<dbReference type="InterPro" id="IPR051681">
    <property type="entry name" value="Ser/Thr_Kinases-Pseudokinases"/>
</dbReference>
<feature type="compositionally biased region" description="Polar residues" evidence="7">
    <location>
        <begin position="98"/>
        <end position="115"/>
    </location>
</feature>
<keyword evidence="5 6" id="KW-0067">ATP-binding</keyword>
<evidence type="ECO:0000256" key="3">
    <source>
        <dbReference type="ARBA" id="ARBA00022741"/>
    </source>
</evidence>
<evidence type="ECO:0000256" key="7">
    <source>
        <dbReference type="SAM" id="MobiDB-lite"/>
    </source>
</evidence>
<dbReference type="Gene3D" id="1.25.10.10">
    <property type="entry name" value="Leucine-rich Repeat Variant"/>
    <property type="match status" value="4"/>
</dbReference>
<feature type="region of interest" description="Disordered" evidence="7">
    <location>
        <begin position="39"/>
        <end position="59"/>
    </location>
</feature>
<evidence type="ECO:0000259" key="8">
    <source>
        <dbReference type="PROSITE" id="PS50011"/>
    </source>
</evidence>
<dbReference type="SMART" id="SM00220">
    <property type="entry name" value="S_TKc"/>
    <property type="match status" value="1"/>
</dbReference>
<dbReference type="InterPro" id="IPR011989">
    <property type="entry name" value="ARM-like"/>
</dbReference>
<dbReference type="Gene3D" id="1.10.510.10">
    <property type="entry name" value="Transferase(Phosphotransferase) domain 1"/>
    <property type="match status" value="1"/>
</dbReference>
<evidence type="ECO:0000256" key="6">
    <source>
        <dbReference type="PROSITE-ProRule" id="PRU10141"/>
    </source>
</evidence>
<evidence type="ECO:0000256" key="1">
    <source>
        <dbReference type="ARBA" id="ARBA00022527"/>
    </source>
</evidence>
<evidence type="ECO:0000256" key="4">
    <source>
        <dbReference type="ARBA" id="ARBA00022777"/>
    </source>
</evidence>
<dbReference type="InterPro" id="IPR000225">
    <property type="entry name" value="Armadillo"/>
</dbReference>
<dbReference type="InterPro" id="IPR000719">
    <property type="entry name" value="Prot_kinase_dom"/>
</dbReference>
<dbReference type="InterPro" id="IPR016024">
    <property type="entry name" value="ARM-type_fold"/>
</dbReference>
<dbReference type="InterPro" id="IPR011009">
    <property type="entry name" value="Kinase-like_dom_sf"/>
</dbReference>
<keyword evidence="3 6" id="KW-0547">Nucleotide-binding</keyword>